<dbReference type="AlphaFoldDB" id="A0A445B2E6"/>
<dbReference type="EMBL" id="SDMP01000010">
    <property type="protein sequence ID" value="RYR32829.1"/>
    <property type="molecule type" value="Genomic_DNA"/>
</dbReference>
<gene>
    <name evidence="1" type="ORF">Ahy_A10g047358</name>
</gene>
<keyword evidence="2" id="KW-1185">Reference proteome</keyword>
<name>A0A445B2E6_ARAHY</name>
<protein>
    <submittedName>
        <fullName evidence="1">Uncharacterized protein</fullName>
    </submittedName>
</protein>
<evidence type="ECO:0000313" key="2">
    <source>
        <dbReference type="Proteomes" id="UP000289738"/>
    </source>
</evidence>
<evidence type="ECO:0000313" key="1">
    <source>
        <dbReference type="EMBL" id="RYR32829.1"/>
    </source>
</evidence>
<sequence length="106" mass="12371">MVESALFEHNGSCSVFYPEYTRDSTKATEHRSAFNKYNIRGLSQCLNWPKRFNDNSHAASYLVNHHFTSDRNTDAKDFSSKVQWILCYDTPYPPSIVMYLTSDIKY</sequence>
<accession>A0A445B2E6</accession>
<dbReference type="Proteomes" id="UP000289738">
    <property type="component" value="Chromosome A10"/>
</dbReference>
<organism evidence="1 2">
    <name type="scientific">Arachis hypogaea</name>
    <name type="common">Peanut</name>
    <dbReference type="NCBI Taxonomy" id="3818"/>
    <lineage>
        <taxon>Eukaryota</taxon>
        <taxon>Viridiplantae</taxon>
        <taxon>Streptophyta</taxon>
        <taxon>Embryophyta</taxon>
        <taxon>Tracheophyta</taxon>
        <taxon>Spermatophyta</taxon>
        <taxon>Magnoliopsida</taxon>
        <taxon>eudicotyledons</taxon>
        <taxon>Gunneridae</taxon>
        <taxon>Pentapetalae</taxon>
        <taxon>rosids</taxon>
        <taxon>fabids</taxon>
        <taxon>Fabales</taxon>
        <taxon>Fabaceae</taxon>
        <taxon>Papilionoideae</taxon>
        <taxon>50 kb inversion clade</taxon>
        <taxon>dalbergioids sensu lato</taxon>
        <taxon>Dalbergieae</taxon>
        <taxon>Pterocarpus clade</taxon>
        <taxon>Arachis</taxon>
    </lineage>
</organism>
<proteinExistence type="predicted"/>
<reference evidence="1 2" key="1">
    <citation type="submission" date="2019-01" db="EMBL/GenBank/DDBJ databases">
        <title>Sequencing of cultivated peanut Arachis hypogaea provides insights into genome evolution and oil improvement.</title>
        <authorList>
            <person name="Chen X."/>
        </authorList>
    </citation>
    <scope>NUCLEOTIDE SEQUENCE [LARGE SCALE GENOMIC DNA]</scope>
    <source>
        <strain evidence="2">cv. Fuhuasheng</strain>
        <tissue evidence="1">Leaves</tissue>
    </source>
</reference>
<comment type="caution">
    <text evidence="1">The sequence shown here is derived from an EMBL/GenBank/DDBJ whole genome shotgun (WGS) entry which is preliminary data.</text>
</comment>